<protein>
    <recommendedName>
        <fullName evidence="9">Probable methylthioribulose-1-phosphate dehydratase</fullName>
        <shortName evidence="9">MTRu-1-P dehydratase</shortName>
        <ecNumber evidence="9">4.2.1.109</ecNumber>
    </recommendedName>
</protein>
<feature type="domain" description="Class II aldolase/adducin N-terminal" evidence="10">
    <location>
        <begin position="93"/>
        <end position="288"/>
    </location>
</feature>
<dbReference type="HAMAP" id="MF_03116">
    <property type="entry name" value="Salvage_MtnB_euk"/>
    <property type="match status" value="1"/>
</dbReference>
<evidence type="ECO:0000256" key="8">
    <source>
        <dbReference type="ARBA" id="ARBA00060021"/>
    </source>
</evidence>
<keyword evidence="4 9" id="KW-0479">Metal-binding</keyword>
<dbReference type="GO" id="GO:0005737">
    <property type="term" value="C:cytoplasm"/>
    <property type="evidence" value="ECO:0007669"/>
    <property type="project" value="UniProtKB-SubCell"/>
</dbReference>
<comment type="cofactor">
    <cofactor evidence="9">
        <name>Zn(2+)</name>
        <dbReference type="ChEBI" id="CHEBI:29105"/>
    </cofactor>
    <text evidence="9">Binds 1 zinc ion per subunit.</text>
</comment>
<dbReference type="EC" id="4.2.1.109" evidence="9"/>
<keyword evidence="7 9" id="KW-0456">Lyase</keyword>
<dbReference type="SMART" id="SM01007">
    <property type="entry name" value="Aldolase_II"/>
    <property type="match status" value="1"/>
</dbReference>
<keyword evidence="6 9" id="KW-0486">Methionine biosynthesis</keyword>
<comment type="subcellular location">
    <subcellularLocation>
        <location evidence="9">Cytoplasm</location>
    </subcellularLocation>
</comment>
<evidence type="ECO:0000256" key="2">
    <source>
        <dbReference type="ARBA" id="ARBA00022490"/>
    </source>
</evidence>
<evidence type="ECO:0000256" key="5">
    <source>
        <dbReference type="ARBA" id="ARBA00022833"/>
    </source>
</evidence>
<evidence type="ECO:0000256" key="1">
    <source>
        <dbReference type="ARBA" id="ARBA00006274"/>
    </source>
</evidence>
<dbReference type="GO" id="GO:0008270">
    <property type="term" value="F:zinc ion binding"/>
    <property type="evidence" value="ECO:0007669"/>
    <property type="project" value="UniProtKB-UniRule"/>
</dbReference>
<dbReference type="FunFam" id="3.40.225.10:FF:000003">
    <property type="entry name" value="Methylthioribulose-1-phosphate dehydratase"/>
    <property type="match status" value="1"/>
</dbReference>
<name>A0A4Y7NMK0_9CRUS</name>
<organism evidence="11">
    <name type="scientific">Simocephalus serrulatus</name>
    <dbReference type="NCBI Taxonomy" id="117539"/>
    <lineage>
        <taxon>Eukaryota</taxon>
        <taxon>Metazoa</taxon>
        <taxon>Ecdysozoa</taxon>
        <taxon>Arthropoda</taxon>
        <taxon>Crustacea</taxon>
        <taxon>Branchiopoda</taxon>
        <taxon>Diplostraca</taxon>
        <taxon>Cladocera</taxon>
        <taxon>Anomopoda</taxon>
        <taxon>Daphniidae</taxon>
        <taxon>Simocephalus</taxon>
    </lineage>
</organism>
<dbReference type="PANTHER" id="PTHR10640:SF7">
    <property type="entry name" value="METHYLTHIORIBULOSE-1-PHOSPHATE DEHYDRATASE"/>
    <property type="match status" value="1"/>
</dbReference>
<feature type="binding site" evidence="9">
    <location>
        <position position="182"/>
    </location>
    <ligand>
        <name>Zn(2+)</name>
        <dbReference type="ChEBI" id="CHEBI:29105"/>
    </ligand>
</feature>
<comment type="similarity">
    <text evidence="9">Belongs to the aldolase class II family. MtnB subfamily.</text>
</comment>
<dbReference type="UniPathway" id="UPA00904">
    <property type="reaction ID" value="UER00875"/>
</dbReference>
<sequence length="304" mass="34080">MTVVVYAPALALTQVTGIDVYVSVSVTFAVCIFYTSASHLVAAHVTTCVSGITESPEMHQTANLPAASCGSSIANEAWREEVEDEWDELHPRRLIPELCKQFYHLGWVTGTGGGMSIKRGEAIYIAPSGVQKERIKSEDLFVQNMSGQDLKLPPPAKSLKKSQCTPLFMCAYTERGAGAVIHTHSKFAVLVTLLCDKEFKMSQQEMIKGIWNPGLGRYNKYNEEIIVPIIENTCWESELEGSLRAAMHKYPNTSAILVRRHGIYVWGSTWEQTKAMCECYDYLMDLAVNMKQLNIPWHAIEWRP</sequence>
<dbReference type="InterPro" id="IPR027514">
    <property type="entry name" value="Salvage_MtnB_euk"/>
</dbReference>
<comment type="catalytic activity">
    <reaction evidence="9">
        <text>5-(methylsulfanyl)-D-ribulose 1-phosphate = 5-methylsulfanyl-2,3-dioxopentyl phosphate + H2O</text>
        <dbReference type="Rhea" id="RHEA:15549"/>
        <dbReference type="ChEBI" id="CHEBI:15377"/>
        <dbReference type="ChEBI" id="CHEBI:58548"/>
        <dbReference type="ChEBI" id="CHEBI:58828"/>
        <dbReference type="EC" id="4.2.1.109"/>
    </reaction>
</comment>
<keyword evidence="5 9" id="KW-0862">Zinc</keyword>
<evidence type="ECO:0000256" key="4">
    <source>
        <dbReference type="ARBA" id="ARBA00022723"/>
    </source>
</evidence>
<dbReference type="InterPro" id="IPR036409">
    <property type="entry name" value="Aldolase_II/adducin_N_sf"/>
</dbReference>
<dbReference type="InterPro" id="IPR017714">
    <property type="entry name" value="MethylthioRu-1-P_deHdtase_MtnB"/>
</dbReference>
<comment type="similarity">
    <text evidence="1">Belongs to the aldolase class II family. Adducin subfamily.</text>
</comment>
<comment type="function">
    <text evidence="8">Catalyzes the dehydration of methylthioribulose-1-phosphate (MTRu-1-P) into 2,3-diketo-5-methylthiopentyl-1-phosphate (DK-MTP-1-P). Functions in the methionine salvage pathway, which plays a key role in cancer, apoptosis, microbial proliferation and inflammation. May inhibit the CASP1-related inflammatory response (pyroptosis), the CASP9-dependent apoptotic pathway and the cytochrome c-dependent and APAF1-mediated cell death.</text>
</comment>
<evidence type="ECO:0000256" key="9">
    <source>
        <dbReference type="HAMAP-Rule" id="MF_03116"/>
    </source>
</evidence>
<evidence type="ECO:0000256" key="6">
    <source>
        <dbReference type="ARBA" id="ARBA00023167"/>
    </source>
</evidence>
<evidence type="ECO:0000256" key="7">
    <source>
        <dbReference type="ARBA" id="ARBA00023239"/>
    </source>
</evidence>
<keyword evidence="3 9" id="KW-0028">Amino-acid biosynthesis</keyword>
<proteinExistence type="evidence at transcript level"/>
<evidence type="ECO:0000256" key="3">
    <source>
        <dbReference type="ARBA" id="ARBA00022605"/>
    </source>
</evidence>
<dbReference type="GO" id="GO:0019509">
    <property type="term" value="P:L-methionine salvage from methylthioadenosine"/>
    <property type="evidence" value="ECO:0007669"/>
    <property type="project" value="UniProtKB-UniRule"/>
</dbReference>
<reference evidence="11" key="1">
    <citation type="submission" date="2018-08" db="EMBL/GenBank/DDBJ databases">
        <authorList>
            <person name="Cornetti L."/>
        </authorList>
    </citation>
    <scope>NUCLEOTIDE SEQUENCE</scope>
    <source>
        <strain evidence="11">OM-SAIQ-clone2</strain>
    </source>
</reference>
<dbReference type="SUPFAM" id="SSF53639">
    <property type="entry name" value="AraD/HMP-PK domain-like"/>
    <property type="match status" value="1"/>
</dbReference>
<dbReference type="InterPro" id="IPR001303">
    <property type="entry name" value="Aldolase_II/adducin_N"/>
</dbReference>
<feature type="binding site" evidence="9">
    <location>
        <position position="164"/>
    </location>
    <ligand>
        <name>substrate</name>
    </ligand>
</feature>
<dbReference type="PANTHER" id="PTHR10640">
    <property type="entry name" value="METHYLTHIORIBULOSE-1-PHOSPHATE DEHYDRATASE"/>
    <property type="match status" value="1"/>
</dbReference>
<dbReference type="Gene3D" id="3.40.225.10">
    <property type="entry name" value="Class II aldolase/adducin N-terminal domain"/>
    <property type="match status" value="1"/>
</dbReference>
<dbReference type="NCBIfam" id="TIGR03328">
    <property type="entry name" value="salvage_mtnB"/>
    <property type="match status" value="1"/>
</dbReference>
<evidence type="ECO:0000313" key="11">
    <source>
        <dbReference type="EMBL" id="SVE94488.1"/>
    </source>
</evidence>
<keyword evidence="2 9" id="KW-0963">Cytoplasm</keyword>
<evidence type="ECO:0000259" key="10">
    <source>
        <dbReference type="SMART" id="SM01007"/>
    </source>
</evidence>
<comment type="pathway">
    <text evidence="9">Amino-acid biosynthesis; L-methionine biosynthesis via salvage pathway; L-methionine from S-methyl-5-thio-alpha-D-ribose 1-phosphate: step 2/6.</text>
</comment>
<feature type="binding site" evidence="9">
    <location>
        <position position="184"/>
    </location>
    <ligand>
        <name>Zn(2+)</name>
        <dbReference type="ChEBI" id="CHEBI:29105"/>
    </ligand>
</feature>
<feature type="binding site" evidence="9">
    <location>
        <position position="261"/>
    </location>
    <ligand>
        <name>Zn(2+)</name>
        <dbReference type="ChEBI" id="CHEBI:29105"/>
    </ligand>
</feature>
<feature type="active site" description="Proton donor/acceptor" evidence="9">
    <location>
        <position position="205"/>
    </location>
</feature>
<accession>A0A4Y7NMK0</accession>
<dbReference type="AlphaFoldDB" id="A0A4Y7NMK0"/>
<dbReference type="Pfam" id="PF00596">
    <property type="entry name" value="Aldolase_II"/>
    <property type="match status" value="1"/>
</dbReference>
<gene>
    <name evidence="11" type="primary">EOG090X0D1G</name>
</gene>
<dbReference type="EMBL" id="LR024869">
    <property type="protein sequence ID" value="SVE94488.1"/>
    <property type="molecule type" value="mRNA"/>
</dbReference>
<dbReference type="GO" id="GO:0046570">
    <property type="term" value="F:methylthioribulose 1-phosphate dehydratase activity"/>
    <property type="evidence" value="ECO:0007669"/>
    <property type="project" value="UniProtKB-UniRule"/>
</dbReference>